<name>A0ACB9CK19_ARCLA</name>
<reference evidence="2" key="1">
    <citation type="journal article" date="2022" name="Mol. Ecol. Resour.">
        <title>The genomes of chicory, endive, great burdock and yacon provide insights into Asteraceae palaeo-polyploidization history and plant inulin production.</title>
        <authorList>
            <person name="Fan W."/>
            <person name="Wang S."/>
            <person name="Wang H."/>
            <person name="Wang A."/>
            <person name="Jiang F."/>
            <person name="Liu H."/>
            <person name="Zhao H."/>
            <person name="Xu D."/>
            <person name="Zhang Y."/>
        </authorList>
    </citation>
    <scope>NUCLEOTIDE SEQUENCE [LARGE SCALE GENOMIC DNA]</scope>
    <source>
        <strain evidence="2">cv. Niubang</strain>
    </source>
</reference>
<accession>A0ACB9CK19</accession>
<organism evidence="1 2">
    <name type="scientific">Arctium lappa</name>
    <name type="common">Greater burdock</name>
    <name type="synonym">Lappa major</name>
    <dbReference type="NCBI Taxonomy" id="4217"/>
    <lineage>
        <taxon>Eukaryota</taxon>
        <taxon>Viridiplantae</taxon>
        <taxon>Streptophyta</taxon>
        <taxon>Embryophyta</taxon>
        <taxon>Tracheophyta</taxon>
        <taxon>Spermatophyta</taxon>
        <taxon>Magnoliopsida</taxon>
        <taxon>eudicotyledons</taxon>
        <taxon>Gunneridae</taxon>
        <taxon>Pentapetalae</taxon>
        <taxon>asterids</taxon>
        <taxon>campanulids</taxon>
        <taxon>Asterales</taxon>
        <taxon>Asteraceae</taxon>
        <taxon>Carduoideae</taxon>
        <taxon>Cardueae</taxon>
        <taxon>Arctiinae</taxon>
        <taxon>Arctium</taxon>
    </lineage>
</organism>
<evidence type="ECO:0000313" key="1">
    <source>
        <dbReference type="EMBL" id="KAI3734599.1"/>
    </source>
</evidence>
<proteinExistence type="predicted"/>
<gene>
    <name evidence="1" type="ORF">L6452_14071</name>
</gene>
<protein>
    <submittedName>
        <fullName evidence="1">Uncharacterized protein</fullName>
    </submittedName>
</protein>
<sequence>MANVIPPYKVLLTEVELDACIDELSRECAALVLEEPMATMMQIMEERLEEIVLDIENHLWDEYEDCKGTGVFIPNAMKVEIPKLSKGTGVFIANASDLPKKRGGRKNSRIYIKKKKPGKPTTQYVQVSSKICLPEEWPYECYLNKDKTFVVVRHPHNECECALLILFRGKRERERDPNQESLNTDLYV</sequence>
<comment type="caution">
    <text evidence="1">The sequence shown here is derived from an EMBL/GenBank/DDBJ whole genome shotgun (WGS) entry which is preliminary data.</text>
</comment>
<dbReference type="Proteomes" id="UP001055879">
    <property type="component" value="Linkage Group LG04"/>
</dbReference>
<dbReference type="EMBL" id="CM042050">
    <property type="protein sequence ID" value="KAI3734599.1"/>
    <property type="molecule type" value="Genomic_DNA"/>
</dbReference>
<reference evidence="1 2" key="2">
    <citation type="journal article" date="2022" name="Mol. Ecol. Resour.">
        <title>The genomes of chicory, endive, great burdock and yacon provide insights into Asteraceae paleo-polyploidization history and plant inulin production.</title>
        <authorList>
            <person name="Fan W."/>
            <person name="Wang S."/>
            <person name="Wang H."/>
            <person name="Wang A."/>
            <person name="Jiang F."/>
            <person name="Liu H."/>
            <person name="Zhao H."/>
            <person name="Xu D."/>
            <person name="Zhang Y."/>
        </authorList>
    </citation>
    <scope>NUCLEOTIDE SEQUENCE [LARGE SCALE GENOMIC DNA]</scope>
    <source>
        <strain evidence="2">cv. Niubang</strain>
    </source>
</reference>
<keyword evidence="2" id="KW-1185">Reference proteome</keyword>
<evidence type="ECO:0000313" key="2">
    <source>
        <dbReference type="Proteomes" id="UP001055879"/>
    </source>
</evidence>